<evidence type="ECO:0000256" key="3">
    <source>
        <dbReference type="ARBA" id="ARBA00022833"/>
    </source>
</evidence>
<keyword evidence="4" id="KW-0456">Lyase</keyword>
<accession>A0A9P6CBM0</accession>
<evidence type="ECO:0000256" key="1">
    <source>
        <dbReference type="ARBA" id="ARBA00005495"/>
    </source>
</evidence>
<dbReference type="InterPro" id="IPR006913">
    <property type="entry name" value="CENP-V/GFA"/>
</dbReference>
<dbReference type="Gene3D" id="3.90.1590.10">
    <property type="entry name" value="glutathione-dependent formaldehyde- activating enzyme (gfa)"/>
    <property type="match status" value="2"/>
</dbReference>
<dbReference type="GO" id="GO:0016846">
    <property type="term" value="F:carbon-sulfur lyase activity"/>
    <property type="evidence" value="ECO:0007669"/>
    <property type="project" value="InterPro"/>
</dbReference>
<evidence type="ECO:0000313" key="7">
    <source>
        <dbReference type="Proteomes" id="UP000807353"/>
    </source>
</evidence>
<dbReference type="GO" id="GO:0046872">
    <property type="term" value="F:metal ion binding"/>
    <property type="evidence" value="ECO:0007669"/>
    <property type="project" value="UniProtKB-KW"/>
</dbReference>
<keyword evidence="7" id="KW-1185">Reference proteome</keyword>
<protein>
    <submittedName>
        <fullName evidence="6">Mss4-like protein</fullName>
    </submittedName>
</protein>
<dbReference type="OrthoDB" id="5422068at2759"/>
<evidence type="ECO:0000256" key="4">
    <source>
        <dbReference type="ARBA" id="ARBA00023239"/>
    </source>
</evidence>
<evidence type="ECO:0000259" key="5">
    <source>
        <dbReference type="PROSITE" id="PS51891"/>
    </source>
</evidence>
<dbReference type="EMBL" id="MU150312">
    <property type="protein sequence ID" value="KAF9459652.1"/>
    <property type="molecule type" value="Genomic_DNA"/>
</dbReference>
<dbReference type="InterPro" id="IPR011057">
    <property type="entry name" value="Mss4-like_sf"/>
</dbReference>
<evidence type="ECO:0000256" key="2">
    <source>
        <dbReference type="ARBA" id="ARBA00022723"/>
    </source>
</evidence>
<dbReference type="PANTHER" id="PTHR33337">
    <property type="entry name" value="GFA DOMAIN-CONTAINING PROTEIN"/>
    <property type="match status" value="1"/>
</dbReference>
<reference evidence="6" key="1">
    <citation type="submission" date="2020-11" db="EMBL/GenBank/DDBJ databases">
        <authorList>
            <consortium name="DOE Joint Genome Institute"/>
            <person name="Ahrendt S."/>
            <person name="Riley R."/>
            <person name="Andreopoulos W."/>
            <person name="Labutti K."/>
            <person name="Pangilinan J."/>
            <person name="Ruiz-Duenas F.J."/>
            <person name="Barrasa J.M."/>
            <person name="Sanchez-Garcia M."/>
            <person name="Camarero S."/>
            <person name="Miyauchi S."/>
            <person name="Serrano A."/>
            <person name="Linde D."/>
            <person name="Babiker R."/>
            <person name="Drula E."/>
            <person name="Ayuso-Fernandez I."/>
            <person name="Pacheco R."/>
            <person name="Padilla G."/>
            <person name="Ferreira P."/>
            <person name="Barriuso J."/>
            <person name="Kellner H."/>
            <person name="Castanera R."/>
            <person name="Alfaro M."/>
            <person name="Ramirez L."/>
            <person name="Pisabarro A.G."/>
            <person name="Kuo A."/>
            <person name="Tritt A."/>
            <person name="Lipzen A."/>
            <person name="He G."/>
            <person name="Yan M."/>
            <person name="Ng V."/>
            <person name="Cullen D."/>
            <person name="Martin F."/>
            <person name="Rosso M.-N."/>
            <person name="Henrissat B."/>
            <person name="Hibbett D."/>
            <person name="Martinez A.T."/>
            <person name="Grigoriev I.V."/>
        </authorList>
    </citation>
    <scope>NUCLEOTIDE SEQUENCE</scope>
    <source>
        <strain evidence="6">CBS 247.69</strain>
    </source>
</reference>
<proteinExistence type="inferred from homology"/>
<name>A0A9P6CBM0_9AGAR</name>
<comment type="similarity">
    <text evidence="1">Belongs to the Gfa family.</text>
</comment>
<keyword evidence="2" id="KW-0479">Metal-binding</keyword>
<organism evidence="6 7">
    <name type="scientific">Collybia nuda</name>
    <dbReference type="NCBI Taxonomy" id="64659"/>
    <lineage>
        <taxon>Eukaryota</taxon>
        <taxon>Fungi</taxon>
        <taxon>Dikarya</taxon>
        <taxon>Basidiomycota</taxon>
        <taxon>Agaricomycotina</taxon>
        <taxon>Agaricomycetes</taxon>
        <taxon>Agaricomycetidae</taxon>
        <taxon>Agaricales</taxon>
        <taxon>Tricholomatineae</taxon>
        <taxon>Clitocybaceae</taxon>
        <taxon>Collybia</taxon>
    </lineage>
</organism>
<keyword evidence="3" id="KW-0862">Zinc</keyword>
<comment type="caution">
    <text evidence="6">The sequence shown here is derived from an EMBL/GenBank/DDBJ whole genome shotgun (WGS) entry which is preliminary data.</text>
</comment>
<dbReference type="PROSITE" id="PS51891">
    <property type="entry name" value="CENP_V_GFA"/>
    <property type="match status" value="1"/>
</dbReference>
<feature type="domain" description="CENP-V/GFA" evidence="5">
    <location>
        <begin position="5"/>
        <end position="123"/>
    </location>
</feature>
<gene>
    <name evidence="6" type="ORF">BDZ94DRAFT_997722</name>
</gene>
<dbReference type="SUPFAM" id="SSF51316">
    <property type="entry name" value="Mss4-like"/>
    <property type="match status" value="2"/>
</dbReference>
<dbReference type="AlphaFoldDB" id="A0A9P6CBM0"/>
<dbReference type="PANTHER" id="PTHR33337:SF31">
    <property type="entry name" value="DUF636 DOMAIN PROTEIN (AFU_ORTHOLOGUE AFUA_2G12650)"/>
    <property type="match status" value="1"/>
</dbReference>
<dbReference type="Pfam" id="PF04828">
    <property type="entry name" value="GFA"/>
    <property type="match status" value="2"/>
</dbReference>
<dbReference type="Proteomes" id="UP000807353">
    <property type="component" value="Unassembled WGS sequence"/>
</dbReference>
<evidence type="ECO:0000313" key="6">
    <source>
        <dbReference type="EMBL" id="KAF9459652.1"/>
    </source>
</evidence>
<sequence length="374" mass="41781">MSLTFVNAQCHCGRNSFKVGFQTSALPICSDLCHCTSCRHSTGQLVINQVRFDGIPLSRTTDGPADFTHLMPYRTSDSATRWFCSTCSAHILWEYTEPNSWCVSVGSLEMSEGIVKLTHHIWVGDTVDGGIANYLRVIEGYELPRYSAGAREKETVPLILPVPISEAKDNQNDILAAHCHCNAVRLSITRPSALSALPSSPYPDLIFPYISTPASKLDNPEDEKWWLRPAGVEKPTHYLAGHCACRSCRLTSGFEIQSWAFVPRKNIFFHSSASQEPVELNLQDDNLRPEALHRYVSNPGRNRESCRRCGATVFWWGSERPDVVDVSVGLIDQSQGGVRAENWLNWHKDRVSFSEDAISKTVIEGLVEGLRQSK</sequence>